<dbReference type="PIRSF" id="PIRSF006135">
    <property type="entry name" value="CobU"/>
    <property type="match status" value="1"/>
</dbReference>
<dbReference type="EMBL" id="VIKR01000002">
    <property type="protein sequence ID" value="TQV74993.1"/>
    <property type="molecule type" value="Genomic_DNA"/>
</dbReference>
<dbReference type="Gene3D" id="3.40.50.300">
    <property type="entry name" value="P-loop containing nucleotide triphosphate hydrolases"/>
    <property type="match status" value="1"/>
</dbReference>
<dbReference type="UniPathway" id="UPA00148">
    <property type="reaction ID" value="UER00236"/>
</dbReference>
<evidence type="ECO:0000313" key="17">
    <source>
        <dbReference type="EMBL" id="TQV74993.1"/>
    </source>
</evidence>
<evidence type="ECO:0000256" key="8">
    <source>
        <dbReference type="ARBA" id="ARBA00022573"/>
    </source>
</evidence>
<dbReference type="GO" id="GO:0043752">
    <property type="term" value="F:adenosylcobinamide kinase activity"/>
    <property type="evidence" value="ECO:0007669"/>
    <property type="project" value="UniProtKB-EC"/>
</dbReference>
<feature type="binding site" evidence="16">
    <location>
        <position position="60"/>
    </location>
    <ligand>
        <name>GTP</name>
        <dbReference type="ChEBI" id="CHEBI:37565"/>
    </ligand>
</feature>
<sequence length="180" mass="20032">MIHLILGGARSGKSRFAESQVEHCENNLIYVATATAGDNEMAKRIAMHQERRSDSWKLIEEPLHLSQIIEKHSTVENTLLIECLTLWLSNWLCRGDQHSWQVERTAFIKALHATQAKVIIVSNEVGSGVVPLGELSRDFVDQAGWLNQTLAQVADKVTLVVAGCPVDLTPHQSEASQQNR</sequence>
<keyword evidence="10 14" id="KW-0547">Nucleotide-binding</keyword>
<dbReference type="PANTHER" id="PTHR34848">
    <property type="match status" value="1"/>
</dbReference>
<protein>
    <recommendedName>
        <fullName evidence="14">Bifunctional adenosylcobalamin biosynthesis protein</fullName>
        <ecNumber evidence="14">2.7.1.156</ecNumber>
        <ecNumber evidence="14">2.7.7.62</ecNumber>
    </recommendedName>
</protein>
<evidence type="ECO:0000256" key="14">
    <source>
        <dbReference type="PIRNR" id="PIRNR006135"/>
    </source>
</evidence>
<comment type="catalytic activity">
    <reaction evidence="3">
        <text>adenosylcob(III)inamide + GTP = adenosylcob(III)inamide phosphate + GDP + H(+)</text>
        <dbReference type="Rhea" id="RHEA:15765"/>
        <dbReference type="ChEBI" id="CHEBI:2480"/>
        <dbReference type="ChEBI" id="CHEBI:15378"/>
        <dbReference type="ChEBI" id="CHEBI:37565"/>
        <dbReference type="ChEBI" id="CHEBI:58189"/>
        <dbReference type="ChEBI" id="CHEBI:58502"/>
        <dbReference type="EC" id="2.7.1.156"/>
    </reaction>
</comment>
<dbReference type="Proteomes" id="UP000317839">
    <property type="component" value="Unassembled WGS sequence"/>
</dbReference>
<dbReference type="NCBIfam" id="NF004469">
    <property type="entry name" value="PRK05800.1"/>
    <property type="match status" value="1"/>
</dbReference>
<evidence type="ECO:0000256" key="15">
    <source>
        <dbReference type="PIRSR" id="PIRSR006135-1"/>
    </source>
</evidence>
<dbReference type="OrthoDB" id="9788370at2"/>
<keyword evidence="12 14" id="KW-0067">ATP-binding</keyword>
<accession>A0A545TCP2</accession>
<comment type="pathway">
    <text evidence="5 14">Cofactor biosynthesis; adenosylcobalamin biosynthesis; adenosylcobalamin from cob(II)yrinate a,c-diamide: step 6/7.</text>
</comment>
<evidence type="ECO:0000256" key="12">
    <source>
        <dbReference type="ARBA" id="ARBA00022840"/>
    </source>
</evidence>
<dbReference type="EC" id="2.7.7.62" evidence="14"/>
<comment type="function">
    <text evidence="4 14">Catalyzes ATP-dependent phosphorylation of adenosylcobinamide and addition of GMP to adenosylcobinamide phosphate.</text>
</comment>
<keyword evidence="17" id="KW-0548">Nucleotidyltransferase</keyword>
<dbReference type="InterPro" id="IPR027417">
    <property type="entry name" value="P-loop_NTPase"/>
</dbReference>
<name>A0A545TCP2_9GAMM</name>
<feature type="active site" description="GMP-histidine intermediate" evidence="15">
    <location>
        <position position="48"/>
    </location>
</feature>
<keyword evidence="11 14" id="KW-0418">Kinase</keyword>
<dbReference type="InterPro" id="IPR003203">
    <property type="entry name" value="CobU/CobP"/>
</dbReference>
<evidence type="ECO:0000256" key="11">
    <source>
        <dbReference type="ARBA" id="ARBA00022777"/>
    </source>
</evidence>
<evidence type="ECO:0000256" key="5">
    <source>
        <dbReference type="ARBA" id="ARBA00004692"/>
    </source>
</evidence>
<dbReference type="GO" id="GO:0008820">
    <property type="term" value="F:cobinamide phosphate guanylyltransferase activity"/>
    <property type="evidence" value="ECO:0007669"/>
    <property type="project" value="UniProtKB-UniRule"/>
</dbReference>
<evidence type="ECO:0000256" key="6">
    <source>
        <dbReference type="ARBA" id="ARBA00005159"/>
    </source>
</evidence>
<evidence type="ECO:0000256" key="2">
    <source>
        <dbReference type="ARBA" id="ARBA00000711"/>
    </source>
</evidence>
<comment type="pathway">
    <text evidence="6 14">Cofactor biosynthesis; adenosylcobalamin biosynthesis; adenosylcobalamin from cob(II)yrinate a,c-diamide: step 5/7.</text>
</comment>
<dbReference type="GO" id="GO:0005525">
    <property type="term" value="F:GTP binding"/>
    <property type="evidence" value="ECO:0007669"/>
    <property type="project" value="UniProtKB-UniRule"/>
</dbReference>
<reference evidence="17 18" key="1">
    <citation type="submission" date="2019-06" db="EMBL/GenBank/DDBJ databases">
        <title>Draft genome of Aliikangiella marina GYP-15.</title>
        <authorList>
            <person name="Wang G."/>
        </authorList>
    </citation>
    <scope>NUCLEOTIDE SEQUENCE [LARGE SCALE GENOMIC DNA]</scope>
    <source>
        <strain evidence="17 18">GYP-15</strain>
    </source>
</reference>
<comment type="catalytic activity">
    <reaction evidence="1 14">
        <text>adenosylcob(III)inamide + ATP = adenosylcob(III)inamide phosphate + ADP + H(+)</text>
        <dbReference type="Rhea" id="RHEA:15769"/>
        <dbReference type="ChEBI" id="CHEBI:2480"/>
        <dbReference type="ChEBI" id="CHEBI:15378"/>
        <dbReference type="ChEBI" id="CHEBI:30616"/>
        <dbReference type="ChEBI" id="CHEBI:58502"/>
        <dbReference type="ChEBI" id="CHEBI:456216"/>
        <dbReference type="EC" id="2.7.1.156"/>
    </reaction>
</comment>
<keyword evidence="9 14" id="KW-0808">Transferase</keyword>
<comment type="catalytic activity">
    <reaction evidence="2 14">
        <text>adenosylcob(III)inamide phosphate + GTP + H(+) = adenosylcob(III)inamide-GDP + diphosphate</text>
        <dbReference type="Rhea" id="RHEA:22712"/>
        <dbReference type="ChEBI" id="CHEBI:15378"/>
        <dbReference type="ChEBI" id="CHEBI:33019"/>
        <dbReference type="ChEBI" id="CHEBI:37565"/>
        <dbReference type="ChEBI" id="CHEBI:58502"/>
        <dbReference type="ChEBI" id="CHEBI:60487"/>
        <dbReference type="EC" id="2.7.7.62"/>
    </reaction>
</comment>
<feature type="binding site" evidence="16">
    <location>
        <begin position="32"/>
        <end position="34"/>
    </location>
    <ligand>
        <name>GTP</name>
        <dbReference type="ChEBI" id="CHEBI:37565"/>
    </ligand>
</feature>
<feature type="binding site" evidence="16">
    <location>
        <position position="82"/>
    </location>
    <ligand>
        <name>GTP</name>
        <dbReference type="ChEBI" id="CHEBI:37565"/>
    </ligand>
</feature>
<evidence type="ECO:0000256" key="10">
    <source>
        <dbReference type="ARBA" id="ARBA00022741"/>
    </source>
</evidence>
<dbReference type="AlphaFoldDB" id="A0A545TCP2"/>
<evidence type="ECO:0000256" key="9">
    <source>
        <dbReference type="ARBA" id="ARBA00022679"/>
    </source>
</evidence>
<evidence type="ECO:0000256" key="4">
    <source>
        <dbReference type="ARBA" id="ARBA00003889"/>
    </source>
</evidence>
<keyword evidence="18" id="KW-1185">Reference proteome</keyword>
<gene>
    <name evidence="17" type="primary">cobU</name>
    <name evidence="17" type="ORF">FLL45_08610</name>
</gene>
<keyword evidence="8 14" id="KW-0169">Cobalamin biosynthesis</keyword>
<evidence type="ECO:0000256" key="16">
    <source>
        <dbReference type="PIRSR" id="PIRSR006135-2"/>
    </source>
</evidence>
<dbReference type="GO" id="GO:0005524">
    <property type="term" value="F:ATP binding"/>
    <property type="evidence" value="ECO:0007669"/>
    <property type="project" value="UniProtKB-UniRule"/>
</dbReference>
<dbReference type="Pfam" id="PF02283">
    <property type="entry name" value="CobU"/>
    <property type="match status" value="1"/>
</dbReference>
<organism evidence="17 18">
    <name type="scientific">Aliikangiella marina</name>
    <dbReference type="NCBI Taxonomy" id="1712262"/>
    <lineage>
        <taxon>Bacteria</taxon>
        <taxon>Pseudomonadati</taxon>
        <taxon>Pseudomonadota</taxon>
        <taxon>Gammaproteobacteria</taxon>
        <taxon>Oceanospirillales</taxon>
        <taxon>Pleioneaceae</taxon>
        <taxon>Aliikangiella</taxon>
    </lineage>
</organism>
<keyword evidence="13 14" id="KW-0342">GTP-binding</keyword>
<evidence type="ECO:0000256" key="1">
    <source>
        <dbReference type="ARBA" id="ARBA00000312"/>
    </source>
</evidence>
<evidence type="ECO:0000256" key="3">
    <source>
        <dbReference type="ARBA" id="ARBA00001522"/>
    </source>
</evidence>
<dbReference type="RefSeq" id="WP_142941611.1">
    <property type="nucleotide sequence ID" value="NZ_VIKR01000002.1"/>
</dbReference>
<proteinExistence type="inferred from homology"/>
<comment type="similarity">
    <text evidence="7 14">Belongs to the CobU/CobP family.</text>
</comment>
<dbReference type="GO" id="GO:0009236">
    <property type="term" value="P:cobalamin biosynthetic process"/>
    <property type="evidence" value="ECO:0007669"/>
    <property type="project" value="UniProtKB-UniRule"/>
</dbReference>
<dbReference type="PANTHER" id="PTHR34848:SF1">
    <property type="entry name" value="BIFUNCTIONAL ADENOSYLCOBALAMIN BIOSYNTHESIS PROTEIN COBU"/>
    <property type="match status" value="1"/>
</dbReference>
<dbReference type="SUPFAM" id="SSF52540">
    <property type="entry name" value="P-loop containing nucleoside triphosphate hydrolases"/>
    <property type="match status" value="1"/>
</dbReference>
<evidence type="ECO:0000256" key="13">
    <source>
        <dbReference type="ARBA" id="ARBA00023134"/>
    </source>
</evidence>
<dbReference type="EC" id="2.7.1.156" evidence="14"/>
<comment type="caution">
    <text evidence="17">The sequence shown here is derived from an EMBL/GenBank/DDBJ whole genome shotgun (WGS) entry which is preliminary data.</text>
</comment>
<dbReference type="CDD" id="cd00544">
    <property type="entry name" value="CobU"/>
    <property type="match status" value="1"/>
</dbReference>
<evidence type="ECO:0000256" key="7">
    <source>
        <dbReference type="ARBA" id="ARBA00007490"/>
    </source>
</evidence>
<feature type="binding site" evidence="16">
    <location>
        <begin position="7"/>
        <end position="14"/>
    </location>
    <ligand>
        <name>GTP</name>
        <dbReference type="ChEBI" id="CHEBI:37565"/>
    </ligand>
</feature>
<evidence type="ECO:0000313" key="18">
    <source>
        <dbReference type="Proteomes" id="UP000317839"/>
    </source>
</evidence>